<organism evidence="1 2">
    <name type="scientific">Cetobacterium somerae ATCC BAA-474</name>
    <dbReference type="NCBI Taxonomy" id="1319815"/>
    <lineage>
        <taxon>Bacteria</taxon>
        <taxon>Fusobacteriati</taxon>
        <taxon>Fusobacteriota</taxon>
        <taxon>Fusobacteriia</taxon>
        <taxon>Fusobacteriales</taxon>
        <taxon>Fusobacteriaceae</taxon>
        <taxon>Cetobacterium</taxon>
    </lineage>
</organism>
<dbReference type="Proteomes" id="UP000017081">
    <property type="component" value="Unassembled WGS sequence"/>
</dbReference>
<evidence type="ECO:0008006" key="3">
    <source>
        <dbReference type="Google" id="ProtNLM"/>
    </source>
</evidence>
<proteinExistence type="predicted"/>
<gene>
    <name evidence="1" type="ORF">HMPREF0202_01837</name>
</gene>
<dbReference type="AlphaFoldDB" id="U7V997"/>
<sequence length="238" mass="27143">MKLKTATIILFFFMANFLFSLQIGPPMYEQRIDGNGGYREFTIKNSGDETLRYKLTILPTLENHKDMSKWTEVSPKILTIKPGKSGKIKIYSNAPKGAEEGEYGFILSVKMIGLPRLPEETHLIESSAKINFDVHLELFGYVGNLEPKVKLTNLKTRKKDNQIIISGKLENLTLKRGVYCGIDIIGKNGTIYNSDLRVPVNSEKEFNIELDKNIKQSEITGIRIRDLENYKEILKQKI</sequence>
<name>U7V997_9FUSO</name>
<dbReference type="SUPFAM" id="SSF49354">
    <property type="entry name" value="PapD-like"/>
    <property type="match status" value="1"/>
</dbReference>
<evidence type="ECO:0000313" key="1">
    <source>
        <dbReference type="EMBL" id="ERT68267.1"/>
    </source>
</evidence>
<comment type="caution">
    <text evidence="1">The sequence shown here is derived from an EMBL/GenBank/DDBJ whole genome shotgun (WGS) entry which is preliminary data.</text>
</comment>
<keyword evidence="2" id="KW-1185">Reference proteome</keyword>
<protein>
    <recommendedName>
        <fullName evidence="3">Pili assembly chaperone N-terminal domain-containing protein</fullName>
    </recommendedName>
</protein>
<dbReference type="RefSeq" id="WP_023051373.1">
    <property type="nucleotide sequence ID" value="NZ_CP173065.2"/>
</dbReference>
<dbReference type="HOGENOM" id="CLU_100904_0_0_0"/>
<evidence type="ECO:0000313" key="2">
    <source>
        <dbReference type="Proteomes" id="UP000017081"/>
    </source>
</evidence>
<reference evidence="1 2" key="1">
    <citation type="submission" date="2013-08" db="EMBL/GenBank/DDBJ databases">
        <authorList>
            <person name="Weinstock G."/>
            <person name="Sodergren E."/>
            <person name="Wylie T."/>
            <person name="Fulton L."/>
            <person name="Fulton R."/>
            <person name="Fronick C."/>
            <person name="O'Laughlin M."/>
            <person name="Godfrey J."/>
            <person name="Miner T."/>
            <person name="Herter B."/>
            <person name="Appelbaum E."/>
            <person name="Cordes M."/>
            <person name="Lek S."/>
            <person name="Wollam A."/>
            <person name="Pepin K.H."/>
            <person name="Palsikar V.B."/>
            <person name="Mitreva M."/>
            <person name="Wilson R.K."/>
        </authorList>
    </citation>
    <scope>NUCLEOTIDE SEQUENCE [LARGE SCALE GENOMIC DNA]</scope>
    <source>
        <strain evidence="1 2">ATCC BAA-474</strain>
    </source>
</reference>
<dbReference type="EMBL" id="AXZF01000070">
    <property type="protein sequence ID" value="ERT68267.1"/>
    <property type="molecule type" value="Genomic_DNA"/>
</dbReference>
<dbReference type="InterPro" id="IPR008962">
    <property type="entry name" value="PapD-like_sf"/>
</dbReference>
<dbReference type="eggNOG" id="ENOG50346RB">
    <property type="taxonomic scope" value="Bacteria"/>
</dbReference>
<accession>U7V997</accession>
<dbReference type="STRING" id="1319815.HMPREF0202_01837"/>